<dbReference type="Gene3D" id="1.10.287.210">
    <property type="match status" value="1"/>
</dbReference>
<keyword evidence="12" id="KW-0325">Glycoprotein</keyword>
<evidence type="ECO:0000256" key="3">
    <source>
        <dbReference type="ARBA" id="ARBA00004563"/>
    </source>
</evidence>
<keyword evidence="8 14" id="KW-1133">Transmembrane helix</keyword>
<evidence type="ECO:0000256" key="8">
    <source>
        <dbReference type="ARBA" id="ARBA00022989"/>
    </source>
</evidence>
<protein>
    <submittedName>
        <fullName evidence="15">Uncharacterized protein</fullName>
    </submittedName>
</protein>
<evidence type="ECO:0000313" key="16">
    <source>
        <dbReference type="Proteomes" id="UP001482620"/>
    </source>
</evidence>
<keyword evidence="13" id="KW-0449">Lipoprotein</keyword>
<keyword evidence="9 14" id="KW-0472">Membrane</keyword>
<evidence type="ECO:0000256" key="14">
    <source>
        <dbReference type="SAM" id="Phobius"/>
    </source>
</evidence>
<keyword evidence="16" id="KW-1185">Reference proteome</keyword>
<dbReference type="Pfam" id="PF00429">
    <property type="entry name" value="TLV_coat"/>
    <property type="match status" value="1"/>
</dbReference>
<keyword evidence="10" id="KW-0564">Palmitate</keyword>
<organism evidence="15 16">
    <name type="scientific">Ilyodon furcidens</name>
    <name type="common">goldbreast splitfin</name>
    <dbReference type="NCBI Taxonomy" id="33524"/>
    <lineage>
        <taxon>Eukaryota</taxon>
        <taxon>Metazoa</taxon>
        <taxon>Chordata</taxon>
        <taxon>Craniata</taxon>
        <taxon>Vertebrata</taxon>
        <taxon>Euteleostomi</taxon>
        <taxon>Actinopterygii</taxon>
        <taxon>Neopterygii</taxon>
        <taxon>Teleostei</taxon>
        <taxon>Neoteleostei</taxon>
        <taxon>Acanthomorphata</taxon>
        <taxon>Ovalentaria</taxon>
        <taxon>Atherinomorphae</taxon>
        <taxon>Cyprinodontiformes</taxon>
        <taxon>Goodeidae</taxon>
        <taxon>Ilyodon</taxon>
    </lineage>
</organism>
<keyword evidence="11" id="KW-1015">Disulfide bond</keyword>
<gene>
    <name evidence="15" type="ORF">ILYODFUR_028941</name>
</gene>
<dbReference type="PANTHER" id="PTHR10424">
    <property type="entry name" value="VIRAL ENVELOPE PROTEIN"/>
    <property type="match status" value="1"/>
</dbReference>
<reference evidence="15 16" key="1">
    <citation type="submission" date="2021-06" db="EMBL/GenBank/DDBJ databases">
        <authorList>
            <person name="Palmer J.M."/>
        </authorList>
    </citation>
    <scope>NUCLEOTIDE SEQUENCE [LARGE SCALE GENOMIC DNA]</scope>
    <source>
        <strain evidence="16">if_2019</strain>
        <tissue evidence="15">Muscle</tissue>
    </source>
</reference>
<evidence type="ECO:0000256" key="12">
    <source>
        <dbReference type="ARBA" id="ARBA00023180"/>
    </source>
</evidence>
<accession>A0ABV0T1C6</accession>
<evidence type="ECO:0000256" key="5">
    <source>
        <dbReference type="ARBA" id="ARBA00022581"/>
    </source>
</evidence>
<evidence type="ECO:0000256" key="7">
    <source>
        <dbReference type="ARBA" id="ARBA00022870"/>
    </source>
</evidence>
<dbReference type="EMBL" id="JAHRIQ010015625">
    <property type="protein sequence ID" value="MEQ2226594.1"/>
    <property type="molecule type" value="Genomic_DNA"/>
</dbReference>
<dbReference type="Proteomes" id="UP001482620">
    <property type="component" value="Unassembled WGS sequence"/>
</dbReference>
<dbReference type="InterPro" id="IPR018154">
    <property type="entry name" value="TLV/ENV_coat_polyprotein"/>
</dbReference>
<evidence type="ECO:0000256" key="9">
    <source>
        <dbReference type="ARBA" id="ARBA00023136"/>
    </source>
</evidence>
<evidence type="ECO:0000256" key="11">
    <source>
        <dbReference type="ARBA" id="ARBA00023157"/>
    </source>
</evidence>
<keyword evidence="6 14" id="KW-0812">Transmembrane</keyword>
<proteinExistence type="predicted"/>
<evidence type="ECO:0000256" key="6">
    <source>
        <dbReference type="ARBA" id="ARBA00022692"/>
    </source>
</evidence>
<keyword evidence="7" id="KW-1043">Host membrane</keyword>
<evidence type="ECO:0000256" key="4">
    <source>
        <dbReference type="ARBA" id="ARBA00022511"/>
    </source>
</evidence>
<evidence type="ECO:0000256" key="13">
    <source>
        <dbReference type="ARBA" id="ARBA00023288"/>
    </source>
</evidence>
<dbReference type="PANTHER" id="PTHR10424:SF81">
    <property type="entry name" value="ERVV2 PROTEIN"/>
    <property type="match status" value="1"/>
</dbReference>
<comment type="caution">
    <text evidence="15">The sequence shown here is derived from an EMBL/GenBank/DDBJ whole genome shotgun (WGS) entry which is preliminary data.</text>
</comment>
<evidence type="ECO:0000256" key="10">
    <source>
        <dbReference type="ARBA" id="ARBA00023139"/>
    </source>
</evidence>
<evidence type="ECO:0000313" key="15">
    <source>
        <dbReference type="EMBL" id="MEQ2226594.1"/>
    </source>
</evidence>
<keyword evidence="4" id="KW-1032">Host cell membrane</keyword>
<evidence type="ECO:0000256" key="1">
    <source>
        <dbReference type="ARBA" id="ARBA00004402"/>
    </source>
</evidence>
<keyword evidence="5" id="KW-0945">Host-virus interaction</keyword>
<feature type="transmembrane region" description="Helical" evidence="14">
    <location>
        <begin position="202"/>
        <end position="227"/>
    </location>
</feature>
<evidence type="ECO:0000256" key="2">
    <source>
        <dbReference type="ARBA" id="ARBA00004531"/>
    </source>
</evidence>
<comment type="subcellular location">
    <subcellularLocation>
        <location evidence="1">Host cell membrane</location>
        <topology evidence="1">Single-pass type I membrane protein</topology>
    </subcellularLocation>
    <subcellularLocation>
        <location evidence="2">Host endomembrane system</location>
        <topology evidence="2">Peripheral membrane protein</topology>
    </subcellularLocation>
    <subcellularLocation>
        <location evidence="3">Virion membrane</location>
        <topology evidence="3">Single-pass type I membrane protein</topology>
    </subcellularLocation>
</comment>
<sequence>MSNISGCYVRTKLPISSNQPRLTARPVPAPRDECFIRNSVSGTSSSFRVVMGDATFYKCDVTEFKQFNVTTPVSNYAELLAGSHFSHCVVDTGSIPVGTIPMNTTYYYPSHQAEPGGKVHDLKGNYAIDGFHWMCGSVGGVCALLNETCCTYIPDETNGEDGHRGSDAICQLNEIKRGMQQDVHPGRGSFFSWLTLGLWWQLFLKIMTPVIAVILLFVFLLCALFPVSEQ</sequence>
<name>A0ABV0T1C6_9TELE</name>